<dbReference type="InterPro" id="IPR019734">
    <property type="entry name" value="TPR_rpt"/>
</dbReference>
<evidence type="ECO:0000256" key="4">
    <source>
        <dbReference type="ARBA" id="ARBA00022676"/>
    </source>
</evidence>
<dbReference type="Gene3D" id="1.25.40.10">
    <property type="entry name" value="Tetratricopeptide repeat domain"/>
    <property type="match status" value="3"/>
</dbReference>
<dbReference type="Gene3D" id="3.40.50.11380">
    <property type="match status" value="1"/>
</dbReference>
<comment type="caution">
    <text evidence="10">The sequence shown here is derived from an EMBL/GenBank/DDBJ whole genome shotgun (WGS) entry which is preliminary data.</text>
</comment>
<evidence type="ECO:0000256" key="5">
    <source>
        <dbReference type="ARBA" id="ARBA00022679"/>
    </source>
</evidence>
<keyword evidence="7 8" id="KW-0802">TPR repeat</keyword>
<evidence type="ECO:0000256" key="7">
    <source>
        <dbReference type="ARBA" id="ARBA00022803"/>
    </source>
</evidence>
<dbReference type="InterPro" id="IPR029489">
    <property type="entry name" value="OGT/SEC/SPY_C"/>
</dbReference>
<dbReference type="SUPFAM" id="SSF53756">
    <property type="entry name" value="UDP-Glycosyltransferase/glycogen phosphorylase"/>
    <property type="match status" value="1"/>
</dbReference>
<proteinExistence type="inferred from homology"/>
<evidence type="ECO:0000259" key="9">
    <source>
        <dbReference type="Pfam" id="PF13844"/>
    </source>
</evidence>
<feature type="domain" description="O-GlcNAc transferase C-terminal" evidence="9">
    <location>
        <begin position="263"/>
        <end position="418"/>
    </location>
</feature>
<feature type="repeat" description="TPR" evidence="8">
    <location>
        <begin position="89"/>
        <end position="122"/>
    </location>
</feature>
<sequence>MSGFGRSVFGMMAGAAPGQDIAALLRAAMAHRQAGRMDEARACCETILRSDAGHADALHFLGLIDIVQGHADAGIARIRRAIAARPDFTAAHNNLGRALQDQGELDEAAACYRAALALQPDYAPACRNLGTVLHAQGMAQEAIACFEKAVALRPDHAEAWSNLGHALKDRGRIADVIGCFEKVVGLDPEFADARAELMHQRQLACDWRAFDADCAHLLQRVRDGVRVQPFVLRGASPTLPDLMASASLEIARFEAPARVFSIDRSRPAQDRIRVGYLSSDFRMHPVGRLIVELIERHDRTQFEVIGYSYGPDDGSALRRRLTAAFDRFADIRALSDAQAAQRIHEDAVDILVDLNGFTRDARLAILARRPAPVQVNYLGYIGTMAAGFIDYVIADPFAVPTAHQAQYRERIVHLPGSYLPVTRRPEAGQTPSRAALGLPEDGFVFACFSSSYKITPAVFDVWMRVLRAVPGSVLWLVAASDLATANLRGQAASRGVDPTRLVFAPLVPIPAYLARFRLADLFLDTLPCSACTIGSDALSMGLPVLTCAGDIFAGRHAGSLLRALGLPELITFSLEDYEALAVALATDPQRHAACRTRLARQLAQSPATDAACFARSIEALYLRMWDTRRQGGGPRDFRAHGSPG</sequence>
<dbReference type="GO" id="GO:0097363">
    <property type="term" value="F:protein O-acetylglucosaminyltransferase activity"/>
    <property type="evidence" value="ECO:0007669"/>
    <property type="project" value="UniProtKB-EC"/>
</dbReference>
<dbReference type="PANTHER" id="PTHR44998:SF1">
    <property type="entry name" value="UDP-N-ACETYLGLUCOSAMINE--PEPTIDE N-ACETYLGLUCOSAMINYLTRANSFERASE 110 KDA SUBUNIT"/>
    <property type="match status" value="1"/>
</dbReference>
<evidence type="ECO:0000313" key="11">
    <source>
        <dbReference type="Proteomes" id="UP001165679"/>
    </source>
</evidence>
<dbReference type="Proteomes" id="UP001165679">
    <property type="component" value="Unassembled WGS sequence"/>
</dbReference>
<evidence type="ECO:0000256" key="3">
    <source>
        <dbReference type="ARBA" id="ARBA00011970"/>
    </source>
</evidence>
<gene>
    <name evidence="10" type="ORF">OL599_21020</name>
</gene>
<evidence type="ECO:0000256" key="2">
    <source>
        <dbReference type="ARBA" id="ARBA00005386"/>
    </source>
</evidence>
<dbReference type="PANTHER" id="PTHR44998">
    <property type="match status" value="1"/>
</dbReference>
<keyword evidence="4" id="KW-0328">Glycosyltransferase</keyword>
<dbReference type="SMART" id="SM00028">
    <property type="entry name" value="TPR"/>
    <property type="match status" value="5"/>
</dbReference>
<dbReference type="EC" id="2.4.1.255" evidence="3"/>
<dbReference type="EMBL" id="JAPDNT010000029">
    <property type="protein sequence ID" value="MCW3477055.1"/>
    <property type="molecule type" value="Genomic_DNA"/>
</dbReference>
<dbReference type="Gene3D" id="3.40.50.2000">
    <property type="entry name" value="Glycogen Phosphorylase B"/>
    <property type="match status" value="1"/>
</dbReference>
<feature type="repeat" description="TPR" evidence="8">
    <location>
        <begin position="157"/>
        <end position="190"/>
    </location>
</feature>
<evidence type="ECO:0000256" key="8">
    <source>
        <dbReference type="PROSITE-ProRule" id="PRU00339"/>
    </source>
</evidence>
<dbReference type="Pfam" id="PF13181">
    <property type="entry name" value="TPR_8"/>
    <property type="match status" value="1"/>
</dbReference>
<dbReference type="AlphaFoldDB" id="A0AA41YV66"/>
<name>A0AA41YV66_9PROT</name>
<evidence type="ECO:0000313" key="10">
    <source>
        <dbReference type="EMBL" id="MCW3477055.1"/>
    </source>
</evidence>
<reference evidence="10" key="1">
    <citation type="submission" date="2022-09" db="EMBL/GenBank/DDBJ databases">
        <title>Rhodovastum sp. nov. RN2-1 isolated from soil in Seongnam, South Korea.</title>
        <authorList>
            <person name="Le N.T."/>
        </authorList>
    </citation>
    <scope>NUCLEOTIDE SEQUENCE</scope>
    <source>
        <strain evidence="10">RN2-1</strain>
    </source>
</reference>
<keyword evidence="6" id="KW-0677">Repeat</keyword>
<accession>A0AA41YV66</accession>
<keyword evidence="11" id="KW-1185">Reference proteome</keyword>
<reference evidence="10" key="2">
    <citation type="submission" date="2022-10" db="EMBL/GenBank/DDBJ databases">
        <authorList>
            <person name="Trinh H.N."/>
        </authorList>
    </citation>
    <scope>NUCLEOTIDE SEQUENCE</scope>
    <source>
        <strain evidence="10">RN2-1</strain>
    </source>
</reference>
<evidence type="ECO:0000256" key="1">
    <source>
        <dbReference type="ARBA" id="ARBA00004922"/>
    </source>
</evidence>
<dbReference type="PROSITE" id="PS50005">
    <property type="entry name" value="TPR"/>
    <property type="match status" value="3"/>
</dbReference>
<dbReference type="Pfam" id="PF13844">
    <property type="entry name" value="Glyco_transf_41"/>
    <property type="match status" value="2"/>
</dbReference>
<dbReference type="InterPro" id="IPR011990">
    <property type="entry name" value="TPR-like_helical_dom_sf"/>
</dbReference>
<dbReference type="SUPFAM" id="SSF48452">
    <property type="entry name" value="TPR-like"/>
    <property type="match status" value="1"/>
</dbReference>
<feature type="repeat" description="TPR" evidence="8">
    <location>
        <begin position="123"/>
        <end position="156"/>
    </location>
</feature>
<organism evidence="10 11">
    <name type="scientific">Limobrevibacterium gyesilva</name>
    <dbReference type="NCBI Taxonomy" id="2991712"/>
    <lineage>
        <taxon>Bacteria</taxon>
        <taxon>Pseudomonadati</taxon>
        <taxon>Pseudomonadota</taxon>
        <taxon>Alphaproteobacteria</taxon>
        <taxon>Acetobacterales</taxon>
        <taxon>Acetobacteraceae</taxon>
        <taxon>Limobrevibacterium</taxon>
    </lineage>
</organism>
<comment type="pathway">
    <text evidence="1">Protein modification; protein glycosylation.</text>
</comment>
<keyword evidence="5" id="KW-0808">Transferase</keyword>
<protein>
    <recommendedName>
        <fullName evidence="3">protein O-GlcNAc transferase</fullName>
        <ecNumber evidence="3">2.4.1.255</ecNumber>
    </recommendedName>
</protein>
<dbReference type="PROSITE" id="PS50293">
    <property type="entry name" value="TPR_REGION"/>
    <property type="match status" value="1"/>
</dbReference>
<dbReference type="Pfam" id="PF13174">
    <property type="entry name" value="TPR_6"/>
    <property type="match status" value="1"/>
</dbReference>
<dbReference type="Pfam" id="PF13424">
    <property type="entry name" value="TPR_12"/>
    <property type="match status" value="1"/>
</dbReference>
<feature type="domain" description="O-GlcNAc transferase C-terminal" evidence="9">
    <location>
        <begin position="431"/>
        <end position="614"/>
    </location>
</feature>
<dbReference type="RefSeq" id="WP_264715955.1">
    <property type="nucleotide sequence ID" value="NZ_JAPDNT010000029.1"/>
</dbReference>
<comment type="similarity">
    <text evidence="2">Belongs to the glycosyltransferase 41 family. O-GlcNAc transferase subfamily.</text>
</comment>
<evidence type="ECO:0000256" key="6">
    <source>
        <dbReference type="ARBA" id="ARBA00022737"/>
    </source>
</evidence>